<keyword evidence="1" id="KW-0805">Transcription regulation</keyword>
<proteinExistence type="predicted"/>
<dbReference type="RefSeq" id="WP_114045578.1">
    <property type="nucleotide sequence ID" value="NZ_CP025198.1"/>
</dbReference>
<evidence type="ECO:0000313" key="5">
    <source>
        <dbReference type="EMBL" id="AXE39750.1"/>
    </source>
</evidence>
<accession>A0A344UWV2</accession>
<dbReference type="InterPro" id="IPR036390">
    <property type="entry name" value="WH_DNA-bd_sf"/>
</dbReference>
<evidence type="ECO:0000256" key="2">
    <source>
        <dbReference type="ARBA" id="ARBA00023125"/>
    </source>
</evidence>
<evidence type="ECO:0000313" key="6">
    <source>
        <dbReference type="Proteomes" id="UP000251995"/>
    </source>
</evidence>
<dbReference type="AlphaFoldDB" id="A0A344UWV2"/>
<reference evidence="5 6" key="1">
    <citation type="submission" date="2017-12" db="EMBL/GenBank/DDBJ databases">
        <title>The whole genome sequence of the Acidipropionibacterium virtanenii sp. nov. type strain JS278.</title>
        <authorList>
            <person name="Laine P."/>
            <person name="Deptula P."/>
            <person name="Varmanen P."/>
            <person name="Auvinen P."/>
        </authorList>
    </citation>
    <scope>NUCLEOTIDE SEQUENCE [LARGE SCALE GENOMIC DNA]</scope>
    <source>
        <strain evidence="5 6">JS278</strain>
    </source>
</reference>
<dbReference type="OrthoDB" id="9792527at2"/>
<dbReference type="InterPro" id="IPR036388">
    <property type="entry name" value="WH-like_DNA-bd_sf"/>
</dbReference>
<dbReference type="PANTHER" id="PTHR33204:SF18">
    <property type="entry name" value="TRANSCRIPTIONAL REGULATORY PROTEIN"/>
    <property type="match status" value="1"/>
</dbReference>
<dbReference type="Pfam" id="PF01638">
    <property type="entry name" value="HxlR"/>
    <property type="match status" value="1"/>
</dbReference>
<evidence type="ECO:0000256" key="3">
    <source>
        <dbReference type="ARBA" id="ARBA00023163"/>
    </source>
</evidence>
<dbReference type="PROSITE" id="PS51118">
    <property type="entry name" value="HTH_HXLR"/>
    <property type="match status" value="1"/>
</dbReference>
<evidence type="ECO:0000259" key="4">
    <source>
        <dbReference type="PROSITE" id="PS51118"/>
    </source>
</evidence>
<sequence length="145" mass="15799">MDVLSSPLNAHCPVAHALEVLGQKWTFLILREAMQGRTRFADFRSIGVPSEVLTTRLSALVEANILTKRDYQDVGKRTRAEYVLTDVGRDAAVILGALGAWGLQHCEGTRPQPKWVDGETGSAATVGFIVDGEPIDARRVELVSV</sequence>
<keyword evidence="6" id="KW-1185">Reference proteome</keyword>
<keyword evidence="2" id="KW-0238">DNA-binding</keyword>
<gene>
    <name evidence="5" type="ORF">JS278_02612</name>
</gene>
<dbReference type="GO" id="GO:0003677">
    <property type="term" value="F:DNA binding"/>
    <property type="evidence" value="ECO:0007669"/>
    <property type="project" value="UniProtKB-KW"/>
</dbReference>
<organism evidence="5 6">
    <name type="scientific">Acidipropionibacterium virtanenii</name>
    <dbReference type="NCBI Taxonomy" id="2057246"/>
    <lineage>
        <taxon>Bacteria</taxon>
        <taxon>Bacillati</taxon>
        <taxon>Actinomycetota</taxon>
        <taxon>Actinomycetes</taxon>
        <taxon>Propionibacteriales</taxon>
        <taxon>Propionibacteriaceae</taxon>
        <taxon>Acidipropionibacterium</taxon>
    </lineage>
</organism>
<dbReference type="EMBL" id="CP025198">
    <property type="protein sequence ID" value="AXE39750.1"/>
    <property type="molecule type" value="Genomic_DNA"/>
</dbReference>
<feature type="domain" description="HTH hxlR-type" evidence="4">
    <location>
        <begin position="12"/>
        <end position="110"/>
    </location>
</feature>
<dbReference type="PANTHER" id="PTHR33204">
    <property type="entry name" value="TRANSCRIPTIONAL REGULATOR, MARR FAMILY"/>
    <property type="match status" value="1"/>
</dbReference>
<name>A0A344UWV2_9ACTN</name>
<dbReference type="SUPFAM" id="SSF46785">
    <property type="entry name" value="Winged helix' DNA-binding domain"/>
    <property type="match status" value="1"/>
</dbReference>
<dbReference type="KEGG" id="acij:JS278_02612"/>
<keyword evidence="3" id="KW-0804">Transcription</keyword>
<dbReference type="InterPro" id="IPR002577">
    <property type="entry name" value="HTH_HxlR"/>
</dbReference>
<protein>
    <submittedName>
        <fullName evidence="5">Putative HTH-type transcriptional regulator</fullName>
    </submittedName>
</protein>
<evidence type="ECO:0000256" key="1">
    <source>
        <dbReference type="ARBA" id="ARBA00023015"/>
    </source>
</evidence>
<dbReference type="Gene3D" id="1.10.10.10">
    <property type="entry name" value="Winged helix-like DNA-binding domain superfamily/Winged helix DNA-binding domain"/>
    <property type="match status" value="1"/>
</dbReference>
<dbReference type="Proteomes" id="UP000251995">
    <property type="component" value="Chromosome"/>
</dbReference>